<dbReference type="Pfam" id="PF23355">
    <property type="entry name" value="IFT52_GIFT"/>
    <property type="match status" value="1"/>
</dbReference>
<dbReference type="Gene3D" id="6.10.250.2800">
    <property type="match status" value="1"/>
</dbReference>
<feature type="compositionally biased region" description="Basic and acidic residues" evidence="1">
    <location>
        <begin position="613"/>
        <end position="628"/>
    </location>
</feature>
<dbReference type="GO" id="GO:0030992">
    <property type="term" value="C:intraciliary transport particle B"/>
    <property type="evidence" value="ECO:0007669"/>
    <property type="project" value="TreeGrafter"/>
</dbReference>
<gene>
    <name evidence="5" type="ORF">ALAG00032_LOCUS8502</name>
</gene>
<dbReference type="PANTHER" id="PTHR12969">
    <property type="entry name" value="NGD5/OSM-6/IFT52"/>
    <property type="match status" value="1"/>
</dbReference>
<reference evidence="5" key="1">
    <citation type="submission" date="2021-01" db="EMBL/GenBank/DDBJ databases">
        <authorList>
            <person name="Corre E."/>
            <person name="Pelletier E."/>
            <person name="Niang G."/>
            <person name="Scheremetjew M."/>
            <person name="Finn R."/>
            <person name="Kale V."/>
            <person name="Holt S."/>
            <person name="Cochrane G."/>
            <person name="Meng A."/>
            <person name="Brown T."/>
            <person name="Cohen L."/>
        </authorList>
    </citation>
    <scope>NUCLEOTIDE SEQUENCE</scope>
    <source>
        <strain evidence="5">CCMP1510</strain>
    </source>
</reference>
<dbReference type="CDD" id="cd23683">
    <property type="entry name" value="IFT52_CTD"/>
    <property type="match status" value="1"/>
</dbReference>
<dbReference type="InterPro" id="IPR039975">
    <property type="entry name" value="IFT52"/>
</dbReference>
<dbReference type="GO" id="GO:0060271">
    <property type="term" value="P:cilium assembly"/>
    <property type="evidence" value="ECO:0007669"/>
    <property type="project" value="TreeGrafter"/>
</dbReference>
<accession>A0A7S3JWT8</accession>
<organism evidence="5">
    <name type="scientific">Aureoumbra lagunensis</name>
    <dbReference type="NCBI Taxonomy" id="44058"/>
    <lineage>
        <taxon>Eukaryota</taxon>
        <taxon>Sar</taxon>
        <taxon>Stramenopiles</taxon>
        <taxon>Ochrophyta</taxon>
        <taxon>Pelagophyceae</taxon>
        <taxon>Pelagomonadales</taxon>
        <taxon>Aureoumbra</taxon>
    </lineage>
</organism>
<evidence type="ECO:0000313" key="5">
    <source>
        <dbReference type="EMBL" id="CAE0367745.1"/>
    </source>
</evidence>
<protein>
    <recommendedName>
        <fullName evidence="6">Intraflagellar transport protein 52 homolog</fullName>
    </recommendedName>
</protein>
<dbReference type="GO" id="GO:0005814">
    <property type="term" value="C:centriole"/>
    <property type="evidence" value="ECO:0007669"/>
    <property type="project" value="TreeGrafter"/>
</dbReference>
<dbReference type="Pfam" id="PF21178">
    <property type="entry name" value="Itf52_C"/>
    <property type="match status" value="1"/>
</dbReference>
<evidence type="ECO:0000259" key="3">
    <source>
        <dbReference type="Pfam" id="PF23352"/>
    </source>
</evidence>
<feature type="region of interest" description="Disordered" evidence="1">
    <location>
        <begin position="574"/>
        <end position="628"/>
    </location>
</feature>
<dbReference type="InterPro" id="IPR048643">
    <property type="entry name" value="Itf52_C"/>
</dbReference>
<sequence>MVDEDKDEVRVVLDASKREIFNGGNGWKKLVRRLKAKYKVSVNKESITSKFLNESVDILVIGGARENLEDGEIEAIKDWIDNQGGCLLVASTEYGESRLDNNLNQLLINYNITTRNDCVLRTSYYKYLHPKEVFISHGVLQADLASYKTQLEKKNEKMSEKRYTQNKHGSKSLFDDAPGGGLHIVYPRGSTLSVQRPARAILSSGAMSYPLNRTICAAYQALRPTSQQKIKKIAQQQARIIAIGSTEIFSDEYVEKEDNSLFVDLLFGWLARASNIPDLTSMRSSSTTKKKNNGGQASPSAIDDPQISSFELSGETHYADELENDEYERVPDIEALASRLRCCLEEHEELARDFTQLFDLKLFGFDTNIIPELLKLYPKLNVKHEALTLIPPSFETPLPPLQPATFPPSIHEIPPPPLDQFDLDEHFASARDRLAQLTNKCLPCGDVANGTTALKTMVNIGNKSLNASLDTTTRGGDAALEHDDLEYYIREAGDVVGATSRMLMHPQWGTQYNQRSAKHILAFILKEVITFKMINPLNFDSSQQHSVNHTRRLGEEPRDDKYSAAALMAGEEPIQRRQQLSRLDPSQAKIDIDNDRPLTRGGRPSLGTIHSQAESKQEDHFVIAHDAK</sequence>
<dbReference type="AlphaFoldDB" id="A0A7S3JWT8"/>
<evidence type="ECO:0000259" key="2">
    <source>
        <dbReference type="Pfam" id="PF21178"/>
    </source>
</evidence>
<dbReference type="InterPro" id="IPR055458">
    <property type="entry name" value="IFT52_GIFT"/>
</dbReference>
<feature type="domain" description="Intraflagellar transport protein 52 C-terminal" evidence="2">
    <location>
        <begin position="482"/>
        <end position="525"/>
    </location>
</feature>
<feature type="region of interest" description="Disordered" evidence="1">
    <location>
        <begin position="281"/>
        <end position="306"/>
    </location>
</feature>
<proteinExistence type="predicted"/>
<dbReference type="GO" id="GO:0042073">
    <property type="term" value="P:intraciliary transport"/>
    <property type="evidence" value="ECO:0007669"/>
    <property type="project" value="TreeGrafter"/>
</dbReference>
<name>A0A7S3JWT8_9STRA</name>
<dbReference type="Pfam" id="PF23352">
    <property type="entry name" value="IFT52_central"/>
    <property type="match status" value="1"/>
</dbReference>
<feature type="domain" description="IFT52 GIFT" evidence="4">
    <location>
        <begin position="11"/>
        <end position="272"/>
    </location>
</feature>
<dbReference type="EMBL" id="HBIJ01012521">
    <property type="protein sequence ID" value="CAE0367745.1"/>
    <property type="molecule type" value="Transcribed_RNA"/>
</dbReference>
<evidence type="ECO:0000259" key="4">
    <source>
        <dbReference type="Pfam" id="PF23355"/>
    </source>
</evidence>
<evidence type="ECO:0000256" key="1">
    <source>
        <dbReference type="SAM" id="MobiDB-lite"/>
    </source>
</evidence>
<dbReference type="PANTHER" id="PTHR12969:SF7">
    <property type="entry name" value="INTRAFLAGELLAR TRANSPORT PROTEIN 52 HOMOLOG"/>
    <property type="match status" value="1"/>
</dbReference>
<feature type="domain" description="IFT52 central" evidence="3">
    <location>
        <begin position="336"/>
        <end position="416"/>
    </location>
</feature>
<dbReference type="GO" id="GO:0005929">
    <property type="term" value="C:cilium"/>
    <property type="evidence" value="ECO:0007669"/>
    <property type="project" value="TreeGrafter"/>
</dbReference>
<dbReference type="InterPro" id="IPR055460">
    <property type="entry name" value="IFT52_central"/>
</dbReference>
<evidence type="ECO:0008006" key="6">
    <source>
        <dbReference type="Google" id="ProtNLM"/>
    </source>
</evidence>